<protein>
    <submittedName>
        <fullName evidence="11">Cell division cycle-associated 7-like protein</fullName>
    </submittedName>
    <submittedName>
        <fullName evidence="13">Uncharacterized protein LOC112694352</fullName>
    </submittedName>
</protein>
<dbReference type="Proteomes" id="UP000694846">
    <property type="component" value="Unplaced"/>
</dbReference>
<dbReference type="PANTHER" id="PTHR31169">
    <property type="entry name" value="OS05G0300700 PROTEIN"/>
    <property type="match status" value="1"/>
</dbReference>
<keyword evidence="6" id="KW-0832">Ubl conjugation</keyword>
<evidence type="ECO:0000256" key="2">
    <source>
        <dbReference type="ARBA" id="ARBA00004496"/>
    </source>
</evidence>
<dbReference type="OrthoDB" id="298344at2759"/>
<evidence type="ECO:0000256" key="4">
    <source>
        <dbReference type="ARBA" id="ARBA00022499"/>
    </source>
</evidence>
<evidence type="ECO:0000256" key="7">
    <source>
        <dbReference type="ARBA" id="ARBA00023015"/>
    </source>
</evidence>
<keyword evidence="11" id="KW-0131">Cell cycle</keyword>
<feature type="domain" description="Zinc-finger" evidence="10">
    <location>
        <begin position="157"/>
        <end position="253"/>
    </location>
</feature>
<keyword evidence="3" id="KW-0963">Cytoplasm</keyword>
<dbReference type="EMBL" id="GGMS01003123">
    <property type="protein sequence ID" value="MBY72326.1"/>
    <property type="molecule type" value="Transcribed_RNA"/>
</dbReference>
<name>A0A2S2Q3N2_9HEMI</name>
<evidence type="ECO:0000256" key="8">
    <source>
        <dbReference type="ARBA" id="ARBA00023163"/>
    </source>
</evidence>
<dbReference type="RefSeq" id="XP_025425576.1">
    <property type="nucleotide sequence ID" value="XM_025569791.1"/>
</dbReference>
<evidence type="ECO:0000256" key="9">
    <source>
        <dbReference type="ARBA" id="ARBA00023242"/>
    </source>
</evidence>
<reference evidence="11" key="1">
    <citation type="submission" date="2018-04" db="EMBL/GenBank/DDBJ databases">
        <title>Transcriptome assembly of Sipha flava.</title>
        <authorList>
            <person name="Scully E.D."/>
            <person name="Geib S.M."/>
            <person name="Palmer N.A."/>
            <person name="Koch K."/>
            <person name="Bradshaw J."/>
            <person name="Heng-Moss T."/>
            <person name="Sarath G."/>
        </authorList>
    </citation>
    <scope>NUCLEOTIDE SEQUENCE</scope>
</reference>
<dbReference type="InterPro" id="IPR018866">
    <property type="entry name" value="Znf-4CXXC_R1"/>
</dbReference>
<evidence type="ECO:0000313" key="12">
    <source>
        <dbReference type="Proteomes" id="UP000694846"/>
    </source>
</evidence>
<organism evidence="11">
    <name type="scientific">Sipha flava</name>
    <name type="common">yellow sugarcane aphid</name>
    <dbReference type="NCBI Taxonomy" id="143950"/>
    <lineage>
        <taxon>Eukaryota</taxon>
        <taxon>Metazoa</taxon>
        <taxon>Ecdysozoa</taxon>
        <taxon>Arthropoda</taxon>
        <taxon>Hexapoda</taxon>
        <taxon>Insecta</taxon>
        <taxon>Pterygota</taxon>
        <taxon>Neoptera</taxon>
        <taxon>Paraneoptera</taxon>
        <taxon>Hemiptera</taxon>
        <taxon>Sternorrhyncha</taxon>
        <taxon>Aphidomorpha</taxon>
        <taxon>Aphidoidea</taxon>
        <taxon>Aphididae</taxon>
        <taxon>Sipha</taxon>
    </lineage>
</organism>
<keyword evidence="11" id="KW-0132">Cell division</keyword>
<sequence>MSVHDRYRRVYIDDELSAYERARLKNIKDIYEQFGELFENVQKSAEVLQTATKSTSAPVKSEVKTNGRVHNRNWQRFKLGSKPKLLLNDSVRQSSRLGCKRKPIKYNDLSDNDDEPKKKKRTSSKKICKGRKILLVSDVTQEMLNNIAYKTSGKILSDNGTTCHQCRQKTLDQKSCCRNKLCVGVRGMFCGFCLGNRYGEDVADVLQNPNWTCPVCRNDCNCSICRRKRGQGPTGPMVQLATAYGYKSVKHYLYEKENKFSENLVSENVNLNDFNPVEQGFTDDIKSGNQIPYEQLDKLINNDFVEVKIKQDSPEMILNRLYQELYSKEDDFEEFELH</sequence>
<keyword evidence="7" id="KW-0805">Transcription regulation</keyword>
<keyword evidence="12" id="KW-1185">Reference proteome</keyword>
<dbReference type="InterPro" id="IPR040221">
    <property type="entry name" value="CDCA7/CDA7L"/>
</dbReference>
<evidence type="ECO:0000256" key="1">
    <source>
        <dbReference type="ARBA" id="ARBA00004123"/>
    </source>
</evidence>
<keyword evidence="4" id="KW-1017">Isopeptide bond</keyword>
<dbReference type="GO" id="GO:0005737">
    <property type="term" value="C:cytoplasm"/>
    <property type="evidence" value="ECO:0007669"/>
    <property type="project" value="UniProtKB-SubCell"/>
</dbReference>
<evidence type="ECO:0000313" key="13">
    <source>
        <dbReference type="RefSeq" id="XP_025425576.1"/>
    </source>
</evidence>
<gene>
    <name evidence="11" type="primary">Cdca7l</name>
    <name evidence="13" type="synonym">LOC112694352</name>
    <name evidence="11" type="ORF">g.78399</name>
</gene>
<dbReference type="Pfam" id="PF10497">
    <property type="entry name" value="zf-4CXXC_R1"/>
    <property type="match status" value="1"/>
</dbReference>
<keyword evidence="5" id="KW-0597">Phosphoprotein</keyword>
<evidence type="ECO:0000259" key="10">
    <source>
        <dbReference type="Pfam" id="PF10497"/>
    </source>
</evidence>
<dbReference type="PANTHER" id="PTHR31169:SF8">
    <property type="entry name" value="ZINC-FINGER DOMAIN OF MONOAMINE-OXIDASE A REPRESSOR R1 PROTEIN"/>
    <property type="match status" value="1"/>
</dbReference>
<evidence type="ECO:0000256" key="3">
    <source>
        <dbReference type="ARBA" id="ARBA00022490"/>
    </source>
</evidence>
<keyword evidence="8" id="KW-0804">Transcription</keyword>
<reference evidence="13" key="2">
    <citation type="submission" date="2025-04" db="UniProtKB">
        <authorList>
            <consortium name="RefSeq"/>
        </authorList>
    </citation>
    <scope>IDENTIFICATION</scope>
    <source>
        <tissue evidence="13">Whole body</tissue>
    </source>
</reference>
<comment type="subcellular location">
    <subcellularLocation>
        <location evidence="2">Cytoplasm</location>
    </subcellularLocation>
    <subcellularLocation>
        <location evidence="1">Nucleus</location>
    </subcellularLocation>
</comment>
<evidence type="ECO:0000313" key="11">
    <source>
        <dbReference type="EMBL" id="MBY72326.1"/>
    </source>
</evidence>
<dbReference type="GO" id="GO:0006355">
    <property type="term" value="P:regulation of DNA-templated transcription"/>
    <property type="evidence" value="ECO:0007669"/>
    <property type="project" value="InterPro"/>
</dbReference>
<evidence type="ECO:0000256" key="5">
    <source>
        <dbReference type="ARBA" id="ARBA00022553"/>
    </source>
</evidence>
<dbReference type="AlphaFoldDB" id="A0A2S2Q3N2"/>
<accession>A0A2S2Q3N2</accession>
<proteinExistence type="predicted"/>
<dbReference type="GO" id="GO:0005634">
    <property type="term" value="C:nucleus"/>
    <property type="evidence" value="ECO:0007669"/>
    <property type="project" value="UniProtKB-SubCell"/>
</dbReference>
<evidence type="ECO:0000256" key="6">
    <source>
        <dbReference type="ARBA" id="ARBA00022843"/>
    </source>
</evidence>
<dbReference type="GO" id="GO:0051301">
    <property type="term" value="P:cell division"/>
    <property type="evidence" value="ECO:0007669"/>
    <property type="project" value="UniProtKB-KW"/>
</dbReference>
<keyword evidence="9" id="KW-0539">Nucleus</keyword>